<evidence type="ECO:0000313" key="3">
    <source>
        <dbReference type="EMBL" id="GAA0140199.1"/>
    </source>
</evidence>
<feature type="signal peptide" evidence="2">
    <location>
        <begin position="1"/>
        <end position="27"/>
    </location>
</feature>
<evidence type="ECO:0000313" key="4">
    <source>
        <dbReference type="Proteomes" id="UP001454036"/>
    </source>
</evidence>
<dbReference type="Proteomes" id="UP001454036">
    <property type="component" value="Unassembled WGS sequence"/>
</dbReference>
<dbReference type="SUPFAM" id="SSF52058">
    <property type="entry name" value="L domain-like"/>
    <property type="match status" value="1"/>
</dbReference>
<dbReference type="AlphaFoldDB" id="A0AAV3NLG9"/>
<comment type="caution">
    <text evidence="3">The sequence shown here is derived from an EMBL/GenBank/DDBJ whole genome shotgun (WGS) entry which is preliminary data.</text>
</comment>
<keyword evidence="4" id="KW-1185">Reference proteome</keyword>
<dbReference type="InterPro" id="IPR001611">
    <property type="entry name" value="Leu-rich_rpt"/>
</dbReference>
<comment type="subcellular location">
    <subcellularLocation>
        <location evidence="1">Cell envelope</location>
    </subcellularLocation>
</comment>
<organism evidence="3 4">
    <name type="scientific">Lithospermum erythrorhizon</name>
    <name type="common">Purple gromwell</name>
    <name type="synonym">Lithospermum officinale var. erythrorhizon</name>
    <dbReference type="NCBI Taxonomy" id="34254"/>
    <lineage>
        <taxon>Eukaryota</taxon>
        <taxon>Viridiplantae</taxon>
        <taxon>Streptophyta</taxon>
        <taxon>Embryophyta</taxon>
        <taxon>Tracheophyta</taxon>
        <taxon>Spermatophyta</taxon>
        <taxon>Magnoliopsida</taxon>
        <taxon>eudicotyledons</taxon>
        <taxon>Gunneridae</taxon>
        <taxon>Pentapetalae</taxon>
        <taxon>asterids</taxon>
        <taxon>lamiids</taxon>
        <taxon>Boraginales</taxon>
        <taxon>Boraginaceae</taxon>
        <taxon>Boraginoideae</taxon>
        <taxon>Lithospermeae</taxon>
        <taxon>Lithospermum</taxon>
    </lineage>
</organism>
<name>A0AAV3NLG9_LITER</name>
<accession>A0AAV3NLG9</accession>
<feature type="chain" id="PRO_5043842309" evidence="2">
    <location>
        <begin position="28"/>
        <end position="214"/>
    </location>
</feature>
<proteinExistence type="predicted"/>
<evidence type="ECO:0000256" key="1">
    <source>
        <dbReference type="ARBA" id="ARBA00004196"/>
    </source>
</evidence>
<dbReference type="InterPro" id="IPR051848">
    <property type="entry name" value="PGIP"/>
</dbReference>
<dbReference type="Gene3D" id="3.80.10.10">
    <property type="entry name" value="Ribonuclease Inhibitor"/>
    <property type="match status" value="1"/>
</dbReference>
<sequence length="214" mass="24041">MNNHFSTLFATIFLCFFLLSFPTPSLSAKWNPQDKKAPSPESLTKLKNLTTLCFTNTDLSGPIPSFLSKLRSLDSINLAYNNFSGPIPASLVPKSFANAEFTSLDFSRNKLEGGISFFFGKNKTLQIADFSRNLFEFNLSKVEFPNNLVFLELNRKKIFGILPEDLTKLQLQLSNVSYNRLCRKIPTGGRLQNFEETAYFHNLCLCGAPLAACK</sequence>
<dbReference type="Pfam" id="PF00560">
    <property type="entry name" value="LRR_1"/>
    <property type="match status" value="2"/>
</dbReference>
<keyword evidence="2" id="KW-0732">Signal</keyword>
<dbReference type="InterPro" id="IPR032675">
    <property type="entry name" value="LRR_dom_sf"/>
</dbReference>
<evidence type="ECO:0000256" key="2">
    <source>
        <dbReference type="SAM" id="SignalP"/>
    </source>
</evidence>
<dbReference type="PANTHER" id="PTHR48059:SF4">
    <property type="entry name" value="POLYGALACTURONASE INHIBITOR 1-RELATED"/>
    <property type="match status" value="1"/>
</dbReference>
<dbReference type="EMBL" id="BAABME010000155">
    <property type="protein sequence ID" value="GAA0140199.1"/>
    <property type="molecule type" value="Genomic_DNA"/>
</dbReference>
<protein>
    <submittedName>
        <fullName evidence="3">Uncharacterized protein</fullName>
    </submittedName>
</protein>
<dbReference type="PANTHER" id="PTHR48059">
    <property type="entry name" value="POLYGALACTURONASE INHIBITOR 1"/>
    <property type="match status" value="1"/>
</dbReference>
<reference evidence="3 4" key="1">
    <citation type="submission" date="2024-01" db="EMBL/GenBank/DDBJ databases">
        <title>The complete chloroplast genome sequence of Lithospermum erythrorhizon: insights into the phylogenetic relationship among Boraginaceae species and the maternal lineages of purple gromwells.</title>
        <authorList>
            <person name="Okada T."/>
            <person name="Watanabe K."/>
        </authorList>
    </citation>
    <scope>NUCLEOTIDE SEQUENCE [LARGE SCALE GENOMIC DNA]</scope>
</reference>
<gene>
    <name evidence="3" type="ORF">LIER_01592</name>
</gene>